<dbReference type="NCBIfam" id="TIGR01097">
    <property type="entry name" value="PhnE"/>
    <property type="match status" value="1"/>
</dbReference>
<dbReference type="InterPro" id="IPR005769">
    <property type="entry name" value="PhnE/PtxC"/>
</dbReference>
<evidence type="ECO:0000256" key="4">
    <source>
        <dbReference type="ARBA" id="ARBA00022692"/>
    </source>
</evidence>
<dbReference type="PANTHER" id="PTHR30043">
    <property type="entry name" value="PHOSPHONATES TRANSPORT SYSTEM PERMEASE PROTEIN"/>
    <property type="match status" value="1"/>
</dbReference>
<dbReference type="SUPFAM" id="SSF161098">
    <property type="entry name" value="MetI-like"/>
    <property type="match status" value="1"/>
</dbReference>
<dbReference type="GO" id="GO:0005886">
    <property type="term" value="C:plasma membrane"/>
    <property type="evidence" value="ECO:0007669"/>
    <property type="project" value="UniProtKB-SubCell"/>
</dbReference>
<feature type="transmembrane region" description="Helical" evidence="7">
    <location>
        <begin position="130"/>
        <end position="153"/>
    </location>
</feature>
<feature type="domain" description="ABC transmembrane type-1" evidence="8">
    <location>
        <begin position="79"/>
        <end position="261"/>
    </location>
</feature>
<evidence type="ECO:0000256" key="7">
    <source>
        <dbReference type="SAM" id="Phobius"/>
    </source>
</evidence>
<keyword evidence="5 7" id="KW-1133">Transmembrane helix</keyword>
<evidence type="ECO:0000256" key="6">
    <source>
        <dbReference type="ARBA" id="ARBA00023136"/>
    </source>
</evidence>
<accession>A0A381N492</accession>
<evidence type="ECO:0000256" key="5">
    <source>
        <dbReference type="ARBA" id="ARBA00022989"/>
    </source>
</evidence>
<feature type="transmembrane region" description="Helical" evidence="7">
    <location>
        <begin position="240"/>
        <end position="264"/>
    </location>
</feature>
<keyword evidence="2" id="KW-0813">Transport</keyword>
<dbReference type="GO" id="GO:0015416">
    <property type="term" value="F:ABC-type phosphonate transporter activity"/>
    <property type="evidence" value="ECO:0007669"/>
    <property type="project" value="InterPro"/>
</dbReference>
<keyword evidence="3" id="KW-1003">Cell membrane</keyword>
<dbReference type="EMBL" id="UINC01000067">
    <property type="protein sequence ID" value="SUZ48433.1"/>
    <property type="molecule type" value="Genomic_DNA"/>
</dbReference>
<dbReference type="Pfam" id="PF00528">
    <property type="entry name" value="BPD_transp_1"/>
    <property type="match status" value="1"/>
</dbReference>
<keyword evidence="4 7" id="KW-0812">Transmembrane</keyword>
<feature type="non-terminal residue" evidence="9">
    <location>
        <position position="1"/>
    </location>
</feature>
<organism evidence="9">
    <name type="scientific">marine metagenome</name>
    <dbReference type="NCBI Taxonomy" id="408172"/>
    <lineage>
        <taxon>unclassified sequences</taxon>
        <taxon>metagenomes</taxon>
        <taxon>ecological metagenomes</taxon>
    </lineage>
</organism>
<name>A0A381N492_9ZZZZ</name>
<dbReference type="InterPro" id="IPR035906">
    <property type="entry name" value="MetI-like_sf"/>
</dbReference>
<keyword evidence="6 7" id="KW-0472">Membrane</keyword>
<evidence type="ECO:0000313" key="9">
    <source>
        <dbReference type="EMBL" id="SUZ48433.1"/>
    </source>
</evidence>
<dbReference type="PROSITE" id="PS50928">
    <property type="entry name" value="ABC_TM1"/>
    <property type="match status" value="1"/>
</dbReference>
<gene>
    <name evidence="9" type="ORF">METZ01_LOCUS1287</name>
</gene>
<evidence type="ECO:0000256" key="3">
    <source>
        <dbReference type="ARBA" id="ARBA00022475"/>
    </source>
</evidence>
<protein>
    <recommendedName>
        <fullName evidence="8">ABC transmembrane type-1 domain-containing protein</fullName>
    </recommendedName>
</protein>
<dbReference type="PANTHER" id="PTHR30043:SF1">
    <property type="entry name" value="ABC TRANSPORT SYSTEM PERMEASE PROTEIN P69"/>
    <property type="match status" value="1"/>
</dbReference>
<feature type="transmembrane region" description="Helical" evidence="7">
    <location>
        <begin position="85"/>
        <end position="109"/>
    </location>
</feature>
<evidence type="ECO:0000259" key="8">
    <source>
        <dbReference type="PROSITE" id="PS50928"/>
    </source>
</evidence>
<reference evidence="9" key="1">
    <citation type="submission" date="2018-05" db="EMBL/GenBank/DDBJ databases">
        <authorList>
            <person name="Lanie J.A."/>
            <person name="Ng W.-L."/>
            <person name="Kazmierczak K.M."/>
            <person name="Andrzejewski T.M."/>
            <person name="Davidsen T.M."/>
            <person name="Wayne K.J."/>
            <person name="Tettelin H."/>
            <person name="Glass J.I."/>
            <person name="Rusch D."/>
            <person name="Podicherti R."/>
            <person name="Tsui H.-C.T."/>
            <person name="Winkler M.E."/>
        </authorList>
    </citation>
    <scope>NUCLEOTIDE SEQUENCE</scope>
</reference>
<evidence type="ECO:0000256" key="1">
    <source>
        <dbReference type="ARBA" id="ARBA00004651"/>
    </source>
</evidence>
<evidence type="ECO:0000256" key="2">
    <source>
        <dbReference type="ARBA" id="ARBA00022448"/>
    </source>
</evidence>
<dbReference type="AlphaFoldDB" id="A0A381N492"/>
<comment type="subcellular location">
    <subcellularLocation>
        <location evidence="1">Cell membrane</location>
        <topology evidence="1">Multi-pass membrane protein</topology>
    </subcellularLocation>
</comment>
<sequence length="297" mass="30975">VTTDPLAATDGRPAAPTGVARRRWTAAGLLVVAVGWSLSGLDVTLDRLLGAPGDAWDIFRRMFPPAFGEAAERGVVGKVFESVHIAWIGTLIGALFSLPLAFLAAGNVAPAWVRAPVRQLFNVIRAVPELILAVILIPITGLGPWAGALAIGVHSVGTLGKWATEAIEGIDDGPLEAVAATGGRWASGMRWGVLPQILPVVTSQWLFRFEINVRASAVLGMIGAGGVGSELVSQLVFRNFPAVGAVLAMTVVVVLTIDTVSAAVRRRIIRGTGRAPGDGMDEDRNAAVLADLTGFGR</sequence>
<dbReference type="CDD" id="cd06261">
    <property type="entry name" value="TM_PBP2"/>
    <property type="match status" value="1"/>
</dbReference>
<dbReference type="InterPro" id="IPR000515">
    <property type="entry name" value="MetI-like"/>
</dbReference>
<proteinExistence type="predicted"/>
<dbReference type="Gene3D" id="1.10.3720.10">
    <property type="entry name" value="MetI-like"/>
    <property type="match status" value="1"/>
</dbReference>